<dbReference type="EMBL" id="GEZM01041146">
    <property type="protein sequence ID" value="JAV80590.1"/>
    <property type="molecule type" value="Transcribed_RNA"/>
</dbReference>
<dbReference type="PROSITE" id="PS00028">
    <property type="entry name" value="ZINC_FINGER_C2H2_1"/>
    <property type="match status" value="2"/>
</dbReference>
<evidence type="ECO:0000259" key="2">
    <source>
        <dbReference type="PROSITE" id="PS50157"/>
    </source>
</evidence>
<dbReference type="InterPro" id="IPR052797">
    <property type="entry name" value="RegFact_GeneExpr_CellDeath"/>
</dbReference>
<evidence type="ECO:0000259" key="3">
    <source>
        <dbReference type="PROSITE" id="PS50966"/>
    </source>
</evidence>
<dbReference type="InterPro" id="IPR036236">
    <property type="entry name" value="Znf_C2H2_sf"/>
</dbReference>
<dbReference type="AlphaFoldDB" id="A0A1Y1M7L5"/>
<accession>A0A1Y1M7L5</accession>
<dbReference type="PANTHER" id="PTHR33936">
    <property type="entry name" value="PROTEIN CBG17840"/>
    <property type="match status" value="1"/>
</dbReference>
<dbReference type="InterPro" id="IPR013087">
    <property type="entry name" value="Znf_C2H2_type"/>
</dbReference>
<evidence type="ECO:0000313" key="4">
    <source>
        <dbReference type="EMBL" id="JAV80590.1"/>
    </source>
</evidence>
<dbReference type="GO" id="GO:0008270">
    <property type="term" value="F:zinc ion binding"/>
    <property type="evidence" value="ECO:0007669"/>
    <property type="project" value="UniProtKB-KW"/>
</dbReference>
<dbReference type="SMART" id="SM00355">
    <property type="entry name" value="ZnF_C2H2"/>
    <property type="match status" value="2"/>
</dbReference>
<feature type="domain" description="C2H2-type" evidence="2">
    <location>
        <begin position="47"/>
        <end position="75"/>
    </location>
</feature>
<sequence>MILKCYNMPVKCEQCSKLFSKRSSLNRHIREVHKMKPKVASYDTSVWKCKCLEDDCNKSFQQNKALITHLTEEHSKTFDYIELSLRDMDEFQSWKTSIEKETKCSYIFKSKVNSAVGFTMYYNCNRSFTGKGPRDKNKQYQRLLKSKGSCKMSSCCTSQIKLIKKGGNDILIQWQKTHYGHTLDLKHVRLSVQDREEVALKLISGVTSEKILEKTQDGLEKELKRLDLLTRKDICNIKGSFNIKDSDVESHVNDAIFVDLSVKECSTNNLEDNPELVLYIFERHVEALTLNYNIETYEKYWKIFQESGDFYTVIKLSDSKCCEEYCPACNICKHMYSCTCQDFEETIICKHVHYIHCNTVNSIGENVDNYNDVKENNVGVTSIPQSNKSDAQNLKLNKMINKVCYKLQQCEFETLNDEVIRQIAYHLKILNKLIILPKYNEKQILQNNNIEPQLRFSSTKRKRENIKRKNSYERSNKNTINNVLNNQTNLCISTSPIYDHMYYE</sequence>
<feature type="domain" description="SWIM-type" evidence="3">
    <location>
        <begin position="310"/>
        <end position="360"/>
    </location>
</feature>
<keyword evidence="1" id="KW-0479">Metal-binding</keyword>
<keyword evidence="1" id="KW-0862">Zinc</keyword>
<dbReference type="Gene3D" id="3.30.160.60">
    <property type="entry name" value="Classic Zinc Finger"/>
    <property type="match status" value="1"/>
</dbReference>
<evidence type="ECO:0000256" key="1">
    <source>
        <dbReference type="PROSITE-ProRule" id="PRU00042"/>
    </source>
</evidence>
<dbReference type="InterPro" id="IPR007527">
    <property type="entry name" value="Znf_SWIM"/>
</dbReference>
<dbReference type="PROSITE" id="PS50157">
    <property type="entry name" value="ZINC_FINGER_C2H2_2"/>
    <property type="match status" value="2"/>
</dbReference>
<organism evidence="4">
    <name type="scientific">Photinus pyralis</name>
    <name type="common">Common eastern firefly</name>
    <name type="synonym">Lampyris pyralis</name>
    <dbReference type="NCBI Taxonomy" id="7054"/>
    <lineage>
        <taxon>Eukaryota</taxon>
        <taxon>Metazoa</taxon>
        <taxon>Ecdysozoa</taxon>
        <taxon>Arthropoda</taxon>
        <taxon>Hexapoda</taxon>
        <taxon>Insecta</taxon>
        <taxon>Pterygota</taxon>
        <taxon>Neoptera</taxon>
        <taxon>Endopterygota</taxon>
        <taxon>Coleoptera</taxon>
        <taxon>Polyphaga</taxon>
        <taxon>Elateriformia</taxon>
        <taxon>Elateroidea</taxon>
        <taxon>Lampyridae</taxon>
        <taxon>Lampyrinae</taxon>
        <taxon>Photinus</taxon>
    </lineage>
</organism>
<name>A0A1Y1M7L5_PHOPY</name>
<protein>
    <recommendedName>
        <fullName evidence="5">C2H2-type domain-containing protein</fullName>
    </recommendedName>
</protein>
<dbReference type="PROSITE" id="PS50966">
    <property type="entry name" value="ZF_SWIM"/>
    <property type="match status" value="1"/>
</dbReference>
<keyword evidence="1" id="KW-0863">Zinc-finger</keyword>
<reference evidence="4" key="1">
    <citation type="journal article" date="2016" name="Sci. Rep.">
        <title>Molecular characterization of firefly nuptial gifts: a multi-omics approach sheds light on postcopulatory sexual selection.</title>
        <authorList>
            <person name="Al-Wathiqui N."/>
            <person name="Fallon T.R."/>
            <person name="South A."/>
            <person name="Weng J.K."/>
            <person name="Lewis S.M."/>
        </authorList>
    </citation>
    <scope>NUCLEOTIDE SEQUENCE</scope>
</reference>
<dbReference type="PANTHER" id="PTHR33936:SF24">
    <property type="entry name" value="C2H2-TYPE DOMAIN-CONTAINING PROTEIN"/>
    <property type="match status" value="1"/>
</dbReference>
<feature type="domain" description="C2H2-type" evidence="2">
    <location>
        <begin position="10"/>
        <end position="38"/>
    </location>
</feature>
<evidence type="ECO:0008006" key="5">
    <source>
        <dbReference type="Google" id="ProtNLM"/>
    </source>
</evidence>
<dbReference type="SUPFAM" id="SSF57667">
    <property type="entry name" value="beta-beta-alpha zinc fingers"/>
    <property type="match status" value="1"/>
</dbReference>
<proteinExistence type="predicted"/>